<evidence type="ECO:0000259" key="4">
    <source>
        <dbReference type="PROSITE" id="PS01124"/>
    </source>
</evidence>
<evidence type="ECO:0000256" key="2">
    <source>
        <dbReference type="ARBA" id="ARBA00023125"/>
    </source>
</evidence>
<protein>
    <submittedName>
        <fullName evidence="5">AraC family transcriptional regulator</fullName>
    </submittedName>
</protein>
<evidence type="ECO:0000313" key="5">
    <source>
        <dbReference type="EMBL" id="MFK9092759.1"/>
    </source>
</evidence>
<sequence>MEPLTDLIGELRTYNQWENTHQHQYGQLIFPLEGNLVIKTKIHNLLLNDDKIFFLLPNCEHSFFSNTFNKFLILNIPKTFISLNNQDGSSIVYDVSEKWKAIRYLVLNEISKANNDNSALRGLFSYVSRQLYNERKPPSILFIHQNYNQKLGLNTLAQIENYNPTYYLEWFYKNIGKTPYQYITEIRVKKAKELLEQTDLTHLEIAIQIGFEHQSSFTRVFKKIEGITPSLYRKSIRNN</sequence>
<accession>A0ABW8RJZ5</accession>
<dbReference type="SMART" id="SM00342">
    <property type="entry name" value="HTH_ARAC"/>
    <property type="match status" value="1"/>
</dbReference>
<dbReference type="Proteomes" id="UP001623041">
    <property type="component" value="Unassembled WGS sequence"/>
</dbReference>
<dbReference type="PANTHER" id="PTHR43280">
    <property type="entry name" value="ARAC-FAMILY TRANSCRIPTIONAL REGULATOR"/>
    <property type="match status" value="1"/>
</dbReference>
<dbReference type="Pfam" id="PF12833">
    <property type="entry name" value="HTH_18"/>
    <property type="match status" value="1"/>
</dbReference>
<reference evidence="5 6" key="1">
    <citation type="submission" date="2024-11" db="EMBL/GenBank/DDBJ databases">
        <authorList>
            <person name="Lucas J.A."/>
        </authorList>
    </citation>
    <scope>NUCLEOTIDE SEQUENCE [LARGE SCALE GENOMIC DNA]</scope>
    <source>
        <strain evidence="5 6">Z 5.4</strain>
    </source>
</reference>
<evidence type="ECO:0000256" key="3">
    <source>
        <dbReference type="ARBA" id="ARBA00023163"/>
    </source>
</evidence>
<organism evidence="5 6">
    <name type="scientific">Bacillus salipaludis</name>
    <dbReference type="NCBI Taxonomy" id="2547811"/>
    <lineage>
        <taxon>Bacteria</taxon>
        <taxon>Bacillati</taxon>
        <taxon>Bacillota</taxon>
        <taxon>Bacilli</taxon>
        <taxon>Bacillales</taxon>
        <taxon>Bacillaceae</taxon>
        <taxon>Bacillus</taxon>
    </lineage>
</organism>
<dbReference type="InterPro" id="IPR009057">
    <property type="entry name" value="Homeodomain-like_sf"/>
</dbReference>
<dbReference type="InterPro" id="IPR020449">
    <property type="entry name" value="Tscrpt_reg_AraC-type_HTH"/>
</dbReference>
<dbReference type="PROSITE" id="PS01124">
    <property type="entry name" value="HTH_ARAC_FAMILY_2"/>
    <property type="match status" value="1"/>
</dbReference>
<evidence type="ECO:0000313" key="6">
    <source>
        <dbReference type="Proteomes" id="UP001623041"/>
    </source>
</evidence>
<dbReference type="InterPro" id="IPR018060">
    <property type="entry name" value="HTH_AraC"/>
</dbReference>
<keyword evidence="1" id="KW-0805">Transcription regulation</keyword>
<evidence type="ECO:0000256" key="1">
    <source>
        <dbReference type="ARBA" id="ARBA00023015"/>
    </source>
</evidence>
<comment type="caution">
    <text evidence="5">The sequence shown here is derived from an EMBL/GenBank/DDBJ whole genome shotgun (WGS) entry which is preliminary data.</text>
</comment>
<feature type="domain" description="HTH araC/xylS-type" evidence="4">
    <location>
        <begin position="137"/>
        <end position="235"/>
    </location>
</feature>
<dbReference type="SUPFAM" id="SSF46689">
    <property type="entry name" value="Homeodomain-like"/>
    <property type="match status" value="2"/>
</dbReference>
<dbReference type="RefSeq" id="WP_406581328.1">
    <property type="nucleotide sequence ID" value="NZ_JBJHQH010000010.1"/>
</dbReference>
<dbReference type="Gene3D" id="1.10.10.60">
    <property type="entry name" value="Homeodomain-like"/>
    <property type="match status" value="2"/>
</dbReference>
<keyword evidence="6" id="KW-1185">Reference proteome</keyword>
<proteinExistence type="predicted"/>
<dbReference type="EMBL" id="JBJHQH010000010">
    <property type="protein sequence ID" value="MFK9092759.1"/>
    <property type="molecule type" value="Genomic_DNA"/>
</dbReference>
<keyword evidence="3" id="KW-0804">Transcription</keyword>
<dbReference type="PANTHER" id="PTHR43280:SF26">
    <property type="entry name" value="ARAC-FAMILY TRANSCRIPTIONAL REGULATOR"/>
    <property type="match status" value="1"/>
</dbReference>
<keyword evidence="2" id="KW-0238">DNA-binding</keyword>
<dbReference type="PRINTS" id="PR00032">
    <property type="entry name" value="HTHARAC"/>
</dbReference>
<gene>
    <name evidence="5" type="ORF">ACJEBI_14880</name>
</gene>
<name>A0ABW8RJZ5_9BACI</name>